<keyword evidence="2" id="KW-1185">Reference proteome</keyword>
<dbReference type="Gene3D" id="2.120.10.30">
    <property type="entry name" value="TolB, C-terminal domain"/>
    <property type="match status" value="1"/>
</dbReference>
<dbReference type="Pfam" id="PF17170">
    <property type="entry name" value="DUF5128"/>
    <property type="match status" value="1"/>
</dbReference>
<dbReference type="RefSeq" id="WP_009183318.1">
    <property type="nucleotide sequence ID" value="NZ_AMGM01000003.1"/>
</dbReference>
<evidence type="ECO:0000313" key="2">
    <source>
        <dbReference type="Proteomes" id="UP000004478"/>
    </source>
</evidence>
<dbReference type="Proteomes" id="UP000004478">
    <property type="component" value="Unassembled WGS sequence"/>
</dbReference>
<gene>
    <name evidence="1" type="ORF">B879_00264</name>
</gene>
<sequence>MDRKQGLLKYDNSGNFLQKIGKNGEGPEEYIMPYAIHLDDKENIILVAEWEKRIVISYDFEGNFISSSQRLPGHSVSFYKENDTVLVVQETLNGTKEKSRQVLISSIEPKTLEVKHQEKPLYGYQSNYTIIHPIPRIISRVGNKTFFICQSFGEI</sequence>
<evidence type="ECO:0008006" key="3">
    <source>
        <dbReference type="Google" id="ProtNLM"/>
    </source>
</evidence>
<organism evidence="1 2">
    <name type="scientific">Cecembia lonarensis (strain CCUG 58316 / KCTC 22772 / LW9)</name>
    <dbReference type="NCBI Taxonomy" id="1225176"/>
    <lineage>
        <taxon>Bacteria</taxon>
        <taxon>Pseudomonadati</taxon>
        <taxon>Bacteroidota</taxon>
        <taxon>Cytophagia</taxon>
        <taxon>Cytophagales</taxon>
        <taxon>Cyclobacteriaceae</taxon>
        <taxon>Cecembia</taxon>
    </lineage>
</organism>
<accession>K1LFJ4</accession>
<reference evidence="1 2" key="1">
    <citation type="journal article" date="2012" name="J. Bacteriol.">
        <title>Draft Genome Sequence of Cecembia lonarensis Strain LW9T, Isolated from Lonar Lake, a Haloalkaline Lake in India.</title>
        <authorList>
            <person name="Shivaji S."/>
            <person name="Ara S."/>
            <person name="Singh A."/>
            <person name="Pinnaka A.K."/>
        </authorList>
    </citation>
    <scope>NUCLEOTIDE SEQUENCE [LARGE SCALE GENOMIC DNA]</scope>
    <source>
        <strain evidence="1 2">LW9</strain>
    </source>
</reference>
<name>K1LFJ4_CECL9</name>
<comment type="caution">
    <text evidence="1">The sequence shown here is derived from an EMBL/GenBank/DDBJ whole genome shotgun (WGS) entry which is preliminary data.</text>
</comment>
<dbReference type="SUPFAM" id="SSF63825">
    <property type="entry name" value="YWTD domain"/>
    <property type="match status" value="1"/>
</dbReference>
<dbReference type="AlphaFoldDB" id="K1LFJ4"/>
<protein>
    <recommendedName>
        <fullName evidence="3">6-bladed beta-propeller</fullName>
    </recommendedName>
</protein>
<proteinExistence type="predicted"/>
<dbReference type="InterPro" id="IPR011042">
    <property type="entry name" value="6-blade_b-propeller_TolB-like"/>
</dbReference>
<dbReference type="EMBL" id="AMGM01000003">
    <property type="protein sequence ID" value="EKB50977.1"/>
    <property type="molecule type" value="Genomic_DNA"/>
</dbReference>
<evidence type="ECO:0000313" key="1">
    <source>
        <dbReference type="EMBL" id="EKB50977.1"/>
    </source>
</evidence>